<keyword evidence="2" id="KW-1185">Reference proteome</keyword>
<proteinExistence type="predicted"/>
<evidence type="ECO:0000313" key="1">
    <source>
        <dbReference type="EMBL" id="KAI3715400.1"/>
    </source>
</evidence>
<comment type="caution">
    <text evidence="1">The sequence shown here is derived from an EMBL/GenBank/DDBJ whole genome shotgun (WGS) entry which is preliminary data.</text>
</comment>
<organism evidence="1 2">
    <name type="scientific">Arctium lappa</name>
    <name type="common">Greater burdock</name>
    <name type="synonym">Lappa major</name>
    <dbReference type="NCBI Taxonomy" id="4217"/>
    <lineage>
        <taxon>Eukaryota</taxon>
        <taxon>Viridiplantae</taxon>
        <taxon>Streptophyta</taxon>
        <taxon>Embryophyta</taxon>
        <taxon>Tracheophyta</taxon>
        <taxon>Spermatophyta</taxon>
        <taxon>Magnoliopsida</taxon>
        <taxon>eudicotyledons</taxon>
        <taxon>Gunneridae</taxon>
        <taxon>Pentapetalae</taxon>
        <taxon>asterids</taxon>
        <taxon>campanulids</taxon>
        <taxon>Asterales</taxon>
        <taxon>Asteraceae</taxon>
        <taxon>Carduoideae</taxon>
        <taxon>Cardueae</taxon>
        <taxon>Arctiinae</taxon>
        <taxon>Arctium</taxon>
    </lineage>
</organism>
<dbReference type="Proteomes" id="UP001055879">
    <property type="component" value="Linkage Group LG07"/>
</dbReference>
<gene>
    <name evidence="1" type="ORF">L6452_22382</name>
</gene>
<reference evidence="1 2" key="2">
    <citation type="journal article" date="2022" name="Mol. Ecol. Resour.">
        <title>The genomes of chicory, endive, great burdock and yacon provide insights into Asteraceae paleo-polyploidization history and plant inulin production.</title>
        <authorList>
            <person name="Fan W."/>
            <person name="Wang S."/>
            <person name="Wang H."/>
            <person name="Wang A."/>
            <person name="Jiang F."/>
            <person name="Liu H."/>
            <person name="Zhao H."/>
            <person name="Xu D."/>
            <person name="Zhang Y."/>
        </authorList>
    </citation>
    <scope>NUCLEOTIDE SEQUENCE [LARGE SCALE GENOMIC DNA]</scope>
    <source>
        <strain evidence="2">cv. Niubang</strain>
    </source>
</reference>
<evidence type="ECO:0000313" key="2">
    <source>
        <dbReference type="Proteomes" id="UP001055879"/>
    </source>
</evidence>
<reference evidence="2" key="1">
    <citation type="journal article" date="2022" name="Mol. Ecol. Resour.">
        <title>The genomes of chicory, endive, great burdock and yacon provide insights into Asteraceae palaeo-polyploidization history and plant inulin production.</title>
        <authorList>
            <person name="Fan W."/>
            <person name="Wang S."/>
            <person name="Wang H."/>
            <person name="Wang A."/>
            <person name="Jiang F."/>
            <person name="Liu H."/>
            <person name="Zhao H."/>
            <person name="Xu D."/>
            <person name="Zhang Y."/>
        </authorList>
    </citation>
    <scope>NUCLEOTIDE SEQUENCE [LARGE SCALE GENOMIC DNA]</scope>
    <source>
        <strain evidence="2">cv. Niubang</strain>
    </source>
</reference>
<sequence>MRDISASCRVTVLETKDEDWRDKNRKGQALVFPEISSIVLWGIESRWVCTNFDSVFIGTEAVVATTVEEHSTKVSRVVCREAIPDVGIGCCGADYLDFLGAKDLRFEGVVAAGVASVGSAKGIAAEDEEIVEERQRQSSTKLTSISARSTSRI</sequence>
<name>A0ACB9AZN2_ARCLA</name>
<protein>
    <submittedName>
        <fullName evidence="1">Uncharacterized protein</fullName>
    </submittedName>
</protein>
<accession>A0ACB9AZN2</accession>
<dbReference type="EMBL" id="CM042053">
    <property type="protein sequence ID" value="KAI3715400.1"/>
    <property type="molecule type" value="Genomic_DNA"/>
</dbReference>